<keyword evidence="3" id="KW-1185">Reference proteome</keyword>
<dbReference type="PANTHER" id="PTHR10775:SF189">
    <property type="entry name" value="OS03G0380600 PROTEIN"/>
    <property type="match status" value="1"/>
</dbReference>
<dbReference type="eggNOG" id="ENOG502QWJJ">
    <property type="taxonomic scope" value="Eukaryota"/>
</dbReference>
<keyword evidence="1" id="KW-0472">Membrane</keyword>
<accession>K3YEH1</accession>
<dbReference type="PANTHER" id="PTHR10775">
    <property type="entry name" value="OS08G0208400 PROTEIN"/>
    <property type="match status" value="1"/>
</dbReference>
<dbReference type="AlphaFoldDB" id="K3YEH1"/>
<feature type="transmembrane region" description="Helical" evidence="1">
    <location>
        <begin position="414"/>
        <end position="436"/>
    </location>
</feature>
<dbReference type="OMA" id="CGKNTHH"/>
<dbReference type="InParanoid" id="K3YEH1"/>
<protein>
    <submittedName>
        <fullName evidence="2">Uncharacterized protein</fullName>
    </submittedName>
</protein>
<keyword evidence="1" id="KW-1133">Transmembrane helix</keyword>
<organism evidence="2 3">
    <name type="scientific">Setaria italica</name>
    <name type="common">Foxtail millet</name>
    <name type="synonym">Panicum italicum</name>
    <dbReference type="NCBI Taxonomy" id="4555"/>
    <lineage>
        <taxon>Eukaryota</taxon>
        <taxon>Viridiplantae</taxon>
        <taxon>Streptophyta</taxon>
        <taxon>Embryophyta</taxon>
        <taxon>Tracheophyta</taxon>
        <taxon>Spermatophyta</taxon>
        <taxon>Magnoliopsida</taxon>
        <taxon>Liliopsida</taxon>
        <taxon>Poales</taxon>
        <taxon>Poaceae</taxon>
        <taxon>PACMAD clade</taxon>
        <taxon>Panicoideae</taxon>
        <taxon>Panicodae</taxon>
        <taxon>Paniceae</taxon>
        <taxon>Cenchrinae</taxon>
        <taxon>Setaria</taxon>
    </lineage>
</organism>
<dbReference type="InterPro" id="IPR004242">
    <property type="entry name" value="Transposase_21"/>
</dbReference>
<dbReference type="HOGENOM" id="CLU_012006_9_0_1"/>
<keyword evidence="1" id="KW-0812">Transmembrane</keyword>
<dbReference type="EnsemblPlants" id="KQK97184">
    <property type="protein sequence ID" value="KQK97184"/>
    <property type="gene ID" value="SETIT_012636mg"/>
</dbReference>
<reference evidence="2" key="2">
    <citation type="submission" date="2018-08" db="UniProtKB">
        <authorList>
            <consortium name="EnsemblPlants"/>
        </authorList>
    </citation>
    <scope>IDENTIFICATION</scope>
    <source>
        <strain evidence="2">Yugu1</strain>
    </source>
</reference>
<dbReference type="EMBL" id="AGNK02004333">
    <property type="status" value="NOT_ANNOTATED_CDS"/>
    <property type="molecule type" value="Genomic_DNA"/>
</dbReference>
<sequence length="478" mass="54978">AFDKARFYGWIHKFGPTMVDEERDVDMEDMLRHIEPEVLLGSAKGVENLETLKNAAKKHIFNDLLTLLSKLLPKPNFMPKNTYEVKKIINPLKMRVQRIHACRNHCILYRGEYAVLEKCPNCDAIRYKSNADFCEDHAGSSIGNKRKKGAKKSVGAQVEDESYIGTDTMTQRRVPALVMWYLPWRTFDANHPEFSHEKKDCQVKGKTACVVCLNDTSYVYFKGSMKIVFMRHRCFLLKMHKYRRMKDFFDGTNENDFAPKLATGKIVFEMCEKVKFKLDKKSLGGADNLKRGRKQAKTTDIADMPFKMISIFFKYLPYCTIGFLGLSGKAKDGLKSRKDLVDLQIRPKLHPQELPNGKQYLPPVSYNLTLDERLAMCKCLRGLKVPTEFSSNIRSLVSLKDMTLAGYNSHGCHVMITVFLAIAIRAIKLVLVKMVITRICYFFNMISHKVIDRVELPKLQLFVLETQAQLFYVISHHG</sequence>
<evidence type="ECO:0000256" key="1">
    <source>
        <dbReference type="SAM" id="Phobius"/>
    </source>
</evidence>
<dbReference type="Gramene" id="KQK97184">
    <property type="protein sequence ID" value="KQK97184"/>
    <property type="gene ID" value="SETIT_012636mg"/>
</dbReference>
<name>K3YEH1_SETIT</name>
<dbReference type="Pfam" id="PF02992">
    <property type="entry name" value="Transposase_21"/>
    <property type="match status" value="1"/>
</dbReference>
<reference evidence="3" key="1">
    <citation type="journal article" date="2012" name="Nat. Biotechnol.">
        <title>Reference genome sequence of the model plant Setaria.</title>
        <authorList>
            <person name="Bennetzen J.L."/>
            <person name="Schmutz J."/>
            <person name="Wang H."/>
            <person name="Percifield R."/>
            <person name="Hawkins J."/>
            <person name="Pontaroli A.C."/>
            <person name="Estep M."/>
            <person name="Feng L."/>
            <person name="Vaughn J.N."/>
            <person name="Grimwood J."/>
            <person name="Jenkins J."/>
            <person name="Barry K."/>
            <person name="Lindquist E."/>
            <person name="Hellsten U."/>
            <person name="Deshpande S."/>
            <person name="Wang X."/>
            <person name="Wu X."/>
            <person name="Mitros T."/>
            <person name="Triplett J."/>
            <person name="Yang X."/>
            <person name="Ye C.Y."/>
            <person name="Mauro-Herrera M."/>
            <person name="Wang L."/>
            <person name="Li P."/>
            <person name="Sharma M."/>
            <person name="Sharma R."/>
            <person name="Ronald P.C."/>
            <person name="Panaud O."/>
            <person name="Kellogg E.A."/>
            <person name="Brutnell T.P."/>
            <person name="Doust A.N."/>
            <person name="Tuskan G.A."/>
            <person name="Rokhsar D."/>
            <person name="Devos K.M."/>
        </authorList>
    </citation>
    <scope>NUCLEOTIDE SEQUENCE [LARGE SCALE GENOMIC DNA]</scope>
    <source>
        <strain evidence="3">cv. Yugu1</strain>
    </source>
</reference>
<evidence type="ECO:0000313" key="3">
    <source>
        <dbReference type="Proteomes" id="UP000004995"/>
    </source>
</evidence>
<dbReference type="Proteomes" id="UP000004995">
    <property type="component" value="Unassembled WGS sequence"/>
</dbReference>
<evidence type="ECO:0000313" key="2">
    <source>
        <dbReference type="EnsemblPlants" id="KQK97184"/>
    </source>
</evidence>
<proteinExistence type="predicted"/>